<dbReference type="RefSeq" id="WP_102111012.1">
    <property type="nucleotide sequence ID" value="NZ_BMGN01000004.1"/>
</dbReference>
<keyword evidence="2" id="KW-1185">Reference proteome</keyword>
<evidence type="ECO:0000313" key="1">
    <source>
        <dbReference type="EMBL" id="AUN29271.1"/>
    </source>
</evidence>
<dbReference type="Proteomes" id="UP000234752">
    <property type="component" value="Chromosome eg_1"/>
</dbReference>
<evidence type="ECO:0000313" key="2">
    <source>
        <dbReference type="Proteomes" id="UP000234752"/>
    </source>
</evidence>
<name>A0A2K9N7Z3_9PROT</name>
<gene>
    <name evidence="1" type="ORF">C0V82_02655</name>
</gene>
<sequence>MKAVLNYLHYIQIPLACLLFLVLGSIALMLLFDTVQLALPLTVTFVGVGHFCLWMIMDMLVPVVINAVRDAWRGGGWTAPFRVWDAFMGDNGLKISLIVAFCALFGLALLFGLTIENASSADGFPYRYLFFILLLMVGILLTHGGLHVLRYKAAKQSVENG</sequence>
<reference evidence="1 2" key="1">
    <citation type="submission" date="2017-12" db="EMBL/GenBank/DDBJ databases">
        <title>Genomes of bacteria within cyanobacterial aggregates.</title>
        <authorList>
            <person name="Cai H."/>
        </authorList>
    </citation>
    <scope>NUCLEOTIDE SEQUENCE [LARGE SCALE GENOMIC DNA]</scope>
    <source>
        <strain evidence="1 2">TH16</strain>
    </source>
</reference>
<dbReference type="EMBL" id="CP025611">
    <property type="protein sequence ID" value="AUN29271.1"/>
    <property type="molecule type" value="Genomic_DNA"/>
</dbReference>
<dbReference type="KEGG" id="ncb:C0V82_02655"/>
<accession>A0A2K9N7Z3</accession>
<organism evidence="1 2">
    <name type="scientific">Niveispirillum cyanobacteriorum</name>
    <dbReference type="NCBI Taxonomy" id="1612173"/>
    <lineage>
        <taxon>Bacteria</taxon>
        <taxon>Pseudomonadati</taxon>
        <taxon>Pseudomonadota</taxon>
        <taxon>Alphaproteobacteria</taxon>
        <taxon>Rhodospirillales</taxon>
        <taxon>Azospirillaceae</taxon>
        <taxon>Niveispirillum</taxon>
    </lineage>
</organism>
<protein>
    <submittedName>
        <fullName evidence="1">Uncharacterized protein</fullName>
    </submittedName>
</protein>
<dbReference type="AlphaFoldDB" id="A0A2K9N7Z3"/>
<proteinExistence type="predicted"/>